<dbReference type="InterPro" id="IPR002690">
    <property type="entry name" value="Herpes_capsid_2"/>
</dbReference>
<evidence type="ECO:0000256" key="3">
    <source>
        <dbReference type="ARBA" id="ARBA00022844"/>
    </source>
</evidence>
<proteinExistence type="inferred from homology"/>
<keyword evidence="2" id="KW-1048">Host nucleus</keyword>
<dbReference type="Proteomes" id="UP000105122">
    <property type="component" value="Segment"/>
</dbReference>
<dbReference type="EMBL" id="KP967684">
    <property type="protein sequence ID" value="AKE44252.1"/>
    <property type="molecule type" value="Genomic_DNA"/>
</dbReference>
<reference evidence="4 5" key="1">
    <citation type="journal article" date="2015" name="Genome Announc.">
        <title>Complete Genome Sequence of Rat Cytomegalovirus Strain ALL-03 (Malaysian Strain).</title>
        <authorList>
            <person name="Balakrishnan K.N."/>
            <person name="Abdullah A.A."/>
            <person name="Camalxaman S.N."/>
            <person name="Quah Y.W."/>
            <person name="Abba Y."/>
            <person name="Hani H."/>
            <person name="Loh H.S."/>
            <person name="Kamal F.M."/>
            <person name="Zeenathul N.A."/>
            <person name="Aini I."/>
            <person name="Omar A.R."/>
            <person name="Noordin M.M."/>
            <person name="Mohd Azmi M.L."/>
        </authorList>
    </citation>
    <scope>NUCLEOTIDE SEQUENCE [LARGE SCALE GENOMIC DNA]</scope>
    <source>
        <strain evidence="4">ALL-03</strain>
    </source>
</reference>
<dbReference type="Pfam" id="PF01802">
    <property type="entry name" value="Herpes_V23"/>
    <property type="match status" value="1"/>
</dbReference>
<protein>
    <submittedName>
        <fullName evidence="4">A85</fullName>
    </submittedName>
</protein>
<evidence type="ECO:0000313" key="4">
    <source>
        <dbReference type="EMBL" id="AKE44252.1"/>
    </source>
</evidence>
<evidence type="ECO:0000256" key="2">
    <source>
        <dbReference type="ARBA" id="ARBA00022562"/>
    </source>
</evidence>
<organism evidence="4 5">
    <name type="scientific">Rat cytomegalovirus ALL-03</name>
    <dbReference type="NCBI Taxonomy" id="1640278"/>
    <lineage>
        <taxon>Viruses</taxon>
        <taxon>Duplodnaviria</taxon>
        <taxon>Heunggongvirae</taxon>
        <taxon>Peploviricota</taxon>
        <taxon>Herviviricetes</taxon>
        <taxon>Herpesvirales</taxon>
        <taxon>Orthoherpesviridae</taxon>
        <taxon>Betaherpesvirinae</taxon>
        <taxon>Muromegalovirus</taxon>
        <taxon>Muromegalovirus muridbeta8</taxon>
        <taxon>Rat cytomegalovirus (isolate England)</taxon>
    </lineage>
</organism>
<gene>
    <name evidence="4" type="primary">a85</name>
</gene>
<keyword evidence="1" id="KW-0167">Capsid protein</keyword>
<keyword evidence="3" id="KW-0946">Virion</keyword>
<name>A0A0F6TGJ4_RCMVE</name>
<dbReference type="GO" id="GO:0019028">
    <property type="term" value="C:viral capsid"/>
    <property type="evidence" value="ECO:0007669"/>
    <property type="project" value="UniProtKB-KW"/>
</dbReference>
<evidence type="ECO:0000313" key="5">
    <source>
        <dbReference type="Proteomes" id="UP000105122"/>
    </source>
</evidence>
<sequence>METTVICTFEQRLTTSDIGKLSRMIGAVVPIPNRHHLIGSTQVGLDAIIKDKTKDYARVRSRMRDMTLTVLRRVEGNQMMLAIPVHGQCYTIKNSGPVLWEKGDVLTTLPPIFPNERGGIISVGGWDLVLPWLVPISLATEINQRMLMIALLSLDRNREEIRAATSQLRIIRYRDATITLPEVSLDDTALLDLKNVCISLSMIANISSQVTLTYIRKLALEDSNMLLMKCQEILGRRETQPGDGAGPHIQGNITPTEELNKLTTLFIMIRQIFDVITDDPVFLVCDTSPDDGSAVCIFKG</sequence>
<dbReference type="GO" id="GO:0005198">
    <property type="term" value="F:structural molecule activity"/>
    <property type="evidence" value="ECO:0007669"/>
    <property type="project" value="InterPro"/>
</dbReference>
<accession>A0A0F6TGJ4</accession>
<evidence type="ECO:0000256" key="1">
    <source>
        <dbReference type="ARBA" id="ARBA00022561"/>
    </source>
</evidence>
<dbReference type="HAMAP" id="MF_04019">
    <property type="entry name" value="HSV_TRX2"/>
    <property type="match status" value="1"/>
</dbReference>